<evidence type="ECO:0000256" key="1">
    <source>
        <dbReference type="SAM" id="MobiDB-lite"/>
    </source>
</evidence>
<feature type="region of interest" description="Disordered" evidence="1">
    <location>
        <begin position="294"/>
        <end position="323"/>
    </location>
</feature>
<dbReference type="OrthoDB" id="2112121at2759"/>
<dbReference type="Proteomes" id="UP000320333">
    <property type="component" value="Unassembled WGS sequence"/>
</dbReference>
<keyword evidence="2" id="KW-0812">Transmembrane</keyword>
<name>A0A507FP06_9FUNG</name>
<keyword evidence="2" id="KW-0472">Membrane</keyword>
<feature type="transmembrane region" description="Helical" evidence="2">
    <location>
        <begin position="196"/>
        <end position="215"/>
    </location>
</feature>
<organism evidence="3 4">
    <name type="scientific">Chytriomyces confervae</name>
    <dbReference type="NCBI Taxonomy" id="246404"/>
    <lineage>
        <taxon>Eukaryota</taxon>
        <taxon>Fungi</taxon>
        <taxon>Fungi incertae sedis</taxon>
        <taxon>Chytridiomycota</taxon>
        <taxon>Chytridiomycota incertae sedis</taxon>
        <taxon>Chytridiomycetes</taxon>
        <taxon>Chytridiales</taxon>
        <taxon>Chytriomycetaceae</taxon>
        <taxon>Chytriomyces</taxon>
    </lineage>
</organism>
<reference evidence="3 4" key="1">
    <citation type="journal article" date="2019" name="Sci. Rep.">
        <title>Comparative genomics of chytrid fungi reveal insights into the obligate biotrophic and pathogenic lifestyle of Synchytrium endobioticum.</title>
        <authorList>
            <person name="van de Vossenberg B.T.L.H."/>
            <person name="Warris S."/>
            <person name="Nguyen H.D.T."/>
            <person name="van Gent-Pelzer M.P.E."/>
            <person name="Joly D.L."/>
            <person name="van de Geest H.C."/>
            <person name="Bonants P.J.M."/>
            <person name="Smith D.S."/>
            <person name="Levesque C.A."/>
            <person name="van der Lee T.A.J."/>
        </authorList>
    </citation>
    <scope>NUCLEOTIDE SEQUENCE [LARGE SCALE GENOMIC DNA]</scope>
    <source>
        <strain evidence="3 4">CBS 675.73</strain>
    </source>
</reference>
<feature type="compositionally biased region" description="Polar residues" evidence="1">
    <location>
        <begin position="254"/>
        <end position="278"/>
    </location>
</feature>
<evidence type="ECO:0000313" key="3">
    <source>
        <dbReference type="EMBL" id="TPX78034.1"/>
    </source>
</evidence>
<feature type="transmembrane region" description="Helical" evidence="2">
    <location>
        <begin position="43"/>
        <end position="60"/>
    </location>
</feature>
<feature type="transmembrane region" description="Helical" evidence="2">
    <location>
        <begin position="66"/>
        <end position="88"/>
    </location>
</feature>
<feature type="transmembrane region" description="Helical" evidence="2">
    <location>
        <begin position="100"/>
        <end position="120"/>
    </location>
</feature>
<keyword evidence="4" id="KW-1185">Reference proteome</keyword>
<gene>
    <name evidence="3" type="ORF">CcCBS67573_g00703</name>
</gene>
<dbReference type="EMBL" id="QEAP01000010">
    <property type="protein sequence ID" value="TPX78034.1"/>
    <property type="molecule type" value="Genomic_DNA"/>
</dbReference>
<feature type="transmembrane region" description="Helical" evidence="2">
    <location>
        <begin position="6"/>
        <end position="22"/>
    </location>
</feature>
<accession>A0A507FP06</accession>
<protein>
    <submittedName>
        <fullName evidence="3">Uncharacterized protein</fullName>
    </submittedName>
</protein>
<feature type="transmembrane region" description="Helical" evidence="2">
    <location>
        <begin position="126"/>
        <end position="149"/>
    </location>
</feature>
<feature type="transmembrane region" description="Helical" evidence="2">
    <location>
        <begin position="161"/>
        <end position="184"/>
    </location>
</feature>
<feature type="region of interest" description="Disordered" evidence="1">
    <location>
        <begin position="245"/>
        <end position="279"/>
    </location>
</feature>
<sequence>MPQTIELSQIIPFFGMATSIIFNGLNRPFHIINPETRQPEIHILPWVIQIVYGLAYLVYSQNQGDVFLFVQSIPFLMSGMAQTLHWHPFYNKRIRKFHEYLLFFSMGIVYVTTACTTIYFKSRNEQIGIIASGVMAVLFASLTTLTMALEKLRSVRAGKPRGVEIVVAGAGFANAAFWTAYGFWGISDWVVCSCSIVWLVYSGIHGLLIGYGMYFHGGLETSSDTDGDEDSDIVVDRFNRAPTMDGGRYPPMHHSSNYPTPMASQGDYNHGSAPNSGRISMGRMDLEDGVYLTDHASRSRRTMQPQGHSTQNQGPDFSVAYSP</sequence>
<feature type="compositionally biased region" description="Polar residues" evidence="1">
    <location>
        <begin position="302"/>
        <end position="315"/>
    </location>
</feature>
<keyword evidence="2" id="KW-1133">Transmembrane helix</keyword>
<dbReference type="AlphaFoldDB" id="A0A507FP06"/>
<comment type="caution">
    <text evidence="3">The sequence shown here is derived from an EMBL/GenBank/DDBJ whole genome shotgun (WGS) entry which is preliminary data.</text>
</comment>
<evidence type="ECO:0000313" key="4">
    <source>
        <dbReference type="Proteomes" id="UP000320333"/>
    </source>
</evidence>
<proteinExistence type="predicted"/>
<evidence type="ECO:0000256" key="2">
    <source>
        <dbReference type="SAM" id="Phobius"/>
    </source>
</evidence>